<keyword evidence="4 6" id="KW-1133">Transmembrane helix</keyword>
<keyword evidence="3 6" id="KW-0812">Transmembrane</keyword>
<keyword evidence="2" id="KW-1003">Cell membrane</keyword>
<evidence type="ECO:0000313" key="8">
    <source>
        <dbReference type="EMBL" id="MDE5413385.1"/>
    </source>
</evidence>
<comment type="caution">
    <text evidence="8">The sequence shown here is derived from an EMBL/GenBank/DDBJ whole genome shotgun (WGS) entry which is preliminary data.</text>
</comment>
<proteinExistence type="predicted"/>
<sequence length="163" mass="19549">MELRDDPELQERFLHPNLRAGGWIRSIALFYDLVILTMALYMTSALTTIWMMTTTNSLFIGDPERARQDIWENEPHLFIINYAILGAVFLIYQVIYPAFKRRSIGMMIADLTLVDEQRQELTKWHYIKRECWKLLLFPTFFLSFGKNRRTLYDKMSKTYLMKY</sequence>
<comment type="subcellular location">
    <subcellularLocation>
        <location evidence="1">Cell membrane</location>
        <topology evidence="1">Multi-pass membrane protein</topology>
    </subcellularLocation>
</comment>
<keyword evidence="5 6" id="KW-0472">Membrane</keyword>
<dbReference type="PANTHER" id="PTHR36115">
    <property type="entry name" value="PROLINE-RICH ANTIGEN HOMOLOG-RELATED"/>
    <property type="match status" value="1"/>
</dbReference>
<feature type="transmembrane region" description="Helical" evidence="6">
    <location>
        <begin position="29"/>
        <end position="52"/>
    </location>
</feature>
<evidence type="ECO:0000259" key="7">
    <source>
        <dbReference type="Pfam" id="PF06271"/>
    </source>
</evidence>
<dbReference type="Proteomes" id="UP001148125">
    <property type="component" value="Unassembled WGS sequence"/>
</dbReference>
<evidence type="ECO:0000256" key="5">
    <source>
        <dbReference type="ARBA" id="ARBA00023136"/>
    </source>
</evidence>
<dbReference type="InterPro" id="IPR010432">
    <property type="entry name" value="RDD"/>
</dbReference>
<evidence type="ECO:0000256" key="3">
    <source>
        <dbReference type="ARBA" id="ARBA00022692"/>
    </source>
</evidence>
<evidence type="ECO:0000256" key="2">
    <source>
        <dbReference type="ARBA" id="ARBA00022475"/>
    </source>
</evidence>
<dbReference type="PANTHER" id="PTHR36115:SF9">
    <property type="entry name" value="LMO1584 PROTEIN"/>
    <property type="match status" value="1"/>
</dbReference>
<evidence type="ECO:0000313" key="9">
    <source>
        <dbReference type="Proteomes" id="UP001148125"/>
    </source>
</evidence>
<name>A0ABT5VDP7_9BACI</name>
<organism evidence="8 9">
    <name type="scientific">Alkalihalobacterium chitinilyticum</name>
    <dbReference type="NCBI Taxonomy" id="2980103"/>
    <lineage>
        <taxon>Bacteria</taxon>
        <taxon>Bacillati</taxon>
        <taxon>Bacillota</taxon>
        <taxon>Bacilli</taxon>
        <taxon>Bacillales</taxon>
        <taxon>Bacillaceae</taxon>
        <taxon>Alkalihalobacterium</taxon>
    </lineage>
</organism>
<feature type="domain" description="RDD" evidence="7">
    <location>
        <begin position="20"/>
        <end position="156"/>
    </location>
</feature>
<reference evidence="8" key="1">
    <citation type="submission" date="2024-05" db="EMBL/GenBank/DDBJ databases">
        <title>Alkalihalobacillus sp. strain MEB203 novel alkaliphilic bacterium from Lonar Lake, India.</title>
        <authorList>
            <person name="Joshi A."/>
            <person name="Thite S."/>
            <person name="Mengade P."/>
        </authorList>
    </citation>
    <scope>NUCLEOTIDE SEQUENCE</scope>
    <source>
        <strain evidence="8">MEB 203</strain>
    </source>
</reference>
<keyword evidence="9" id="KW-1185">Reference proteome</keyword>
<dbReference type="RefSeq" id="WP_275118002.1">
    <property type="nucleotide sequence ID" value="NZ_JAOTPO010000004.1"/>
</dbReference>
<dbReference type="Pfam" id="PF06271">
    <property type="entry name" value="RDD"/>
    <property type="match status" value="1"/>
</dbReference>
<dbReference type="EMBL" id="JAOTPO010000004">
    <property type="protein sequence ID" value="MDE5413385.1"/>
    <property type="molecule type" value="Genomic_DNA"/>
</dbReference>
<evidence type="ECO:0000256" key="4">
    <source>
        <dbReference type="ARBA" id="ARBA00022989"/>
    </source>
</evidence>
<feature type="transmembrane region" description="Helical" evidence="6">
    <location>
        <begin position="79"/>
        <end position="99"/>
    </location>
</feature>
<gene>
    <name evidence="8" type="ORF">N7Z68_08295</name>
</gene>
<evidence type="ECO:0000256" key="6">
    <source>
        <dbReference type="SAM" id="Phobius"/>
    </source>
</evidence>
<accession>A0ABT5VDP7</accession>
<dbReference type="InterPro" id="IPR051791">
    <property type="entry name" value="Pra-immunoreactive"/>
</dbReference>
<protein>
    <submittedName>
        <fullName evidence="8">RDD family protein</fullName>
    </submittedName>
</protein>
<evidence type="ECO:0000256" key="1">
    <source>
        <dbReference type="ARBA" id="ARBA00004651"/>
    </source>
</evidence>